<evidence type="ECO:0000313" key="2">
    <source>
        <dbReference type="EMBL" id="OGC27855.1"/>
    </source>
</evidence>
<evidence type="ECO:0000313" key="3">
    <source>
        <dbReference type="Proteomes" id="UP000178602"/>
    </source>
</evidence>
<evidence type="ECO:0000259" key="1">
    <source>
        <dbReference type="Pfam" id="PF01370"/>
    </source>
</evidence>
<feature type="domain" description="NAD-dependent epimerase/dehydratase" evidence="1">
    <location>
        <begin position="3"/>
        <end position="236"/>
    </location>
</feature>
<dbReference type="InterPro" id="IPR036291">
    <property type="entry name" value="NAD(P)-bd_dom_sf"/>
</dbReference>
<gene>
    <name evidence="2" type="ORF">A3K49_02470</name>
</gene>
<dbReference type="PANTHER" id="PTHR43245:SF23">
    <property type="entry name" value="NAD(P)-BINDING DOMAIN-CONTAINING PROTEIN"/>
    <property type="match status" value="1"/>
</dbReference>
<accession>A0A1F4T4X2</accession>
<dbReference type="InterPro" id="IPR001509">
    <property type="entry name" value="Epimerase_deHydtase"/>
</dbReference>
<dbReference type="PANTHER" id="PTHR43245">
    <property type="entry name" value="BIFUNCTIONAL POLYMYXIN RESISTANCE PROTEIN ARNA"/>
    <property type="match status" value="1"/>
</dbReference>
<dbReference type="AlphaFoldDB" id="A0A1F4T4X2"/>
<protein>
    <submittedName>
        <fullName evidence="2">NAD-dependent dehydratase</fullName>
    </submittedName>
</protein>
<organism evidence="2 3">
    <name type="scientific">candidate division WOR-1 bacterium RIFOXYC12_FULL_54_18</name>
    <dbReference type="NCBI Taxonomy" id="1802584"/>
    <lineage>
        <taxon>Bacteria</taxon>
        <taxon>Bacillati</taxon>
        <taxon>Saganbacteria</taxon>
    </lineage>
</organism>
<dbReference type="Gene3D" id="3.40.50.720">
    <property type="entry name" value="NAD(P)-binding Rossmann-like Domain"/>
    <property type="match status" value="1"/>
</dbReference>
<comment type="caution">
    <text evidence="2">The sequence shown here is derived from an EMBL/GenBank/DDBJ whole genome shotgun (WGS) entry which is preliminary data.</text>
</comment>
<name>A0A1F4T4X2_UNCSA</name>
<dbReference type="Proteomes" id="UP000178602">
    <property type="component" value="Unassembled WGS sequence"/>
</dbReference>
<proteinExistence type="predicted"/>
<dbReference type="InterPro" id="IPR050177">
    <property type="entry name" value="Lipid_A_modif_metabolic_enz"/>
</dbReference>
<dbReference type="Pfam" id="PF01370">
    <property type="entry name" value="Epimerase"/>
    <property type="match status" value="1"/>
</dbReference>
<dbReference type="SUPFAM" id="SSF51735">
    <property type="entry name" value="NAD(P)-binding Rossmann-fold domains"/>
    <property type="match status" value="1"/>
</dbReference>
<dbReference type="EMBL" id="MEUG01000001">
    <property type="protein sequence ID" value="OGC27855.1"/>
    <property type="molecule type" value="Genomic_DNA"/>
</dbReference>
<reference evidence="2 3" key="1">
    <citation type="journal article" date="2016" name="Nat. Commun.">
        <title>Thousands of microbial genomes shed light on interconnected biogeochemical processes in an aquifer system.</title>
        <authorList>
            <person name="Anantharaman K."/>
            <person name="Brown C.T."/>
            <person name="Hug L.A."/>
            <person name="Sharon I."/>
            <person name="Castelle C.J."/>
            <person name="Probst A.J."/>
            <person name="Thomas B.C."/>
            <person name="Singh A."/>
            <person name="Wilkins M.J."/>
            <person name="Karaoz U."/>
            <person name="Brodie E.L."/>
            <person name="Williams K.H."/>
            <person name="Hubbard S.S."/>
            <person name="Banfield J.F."/>
        </authorList>
    </citation>
    <scope>NUCLEOTIDE SEQUENCE [LARGE SCALE GENOMIC DNA]</scope>
</reference>
<sequence>MKVLVTGNNGYIGNVMCPMLMAEGFDVIGLDSNYFDDCEFEKRKVKIKQIIKDIRQIEEADFQGIDAVIHLAGLSNDPIGELNPGITEVINLDASVKCAQLARQAGVNRFVFASSCSVYGIAEEGKAIDETGALNPVTAYAKSKIGTEQGVAPLADDNFSPVFMRNATVYGASPLLRLDLVVNNLTAWGYTAGKIKIMSDGSPWRPLIHIQDFSRAFIAALKAPKELIHNQVFNVGQNSENYQVKDLADAVKKVIPGCSVEYTGEHGADTRTYKVDFTKINTVLKDYFKPTWNVLKGVEELYAAYQRNNLDLKAFEGEKFIRLKHLALLQKEGKLDQDFYWTKK</sequence>
<dbReference type="CDD" id="cd08946">
    <property type="entry name" value="SDR_e"/>
    <property type="match status" value="1"/>
</dbReference>